<evidence type="ECO:0000313" key="1">
    <source>
        <dbReference type="EMBL" id="KAK3784579.1"/>
    </source>
</evidence>
<evidence type="ECO:0000313" key="2">
    <source>
        <dbReference type="Proteomes" id="UP001283361"/>
    </source>
</evidence>
<dbReference type="Proteomes" id="UP001283361">
    <property type="component" value="Unassembled WGS sequence"/>
</dbReference>
<protein>
    <submittedName>
        <fullName evidence="1">Uncharacterized protein</fullName>
    </submittedName>
</protein>
<accession>A0AAE1AAZ8</accession>
<comment type="caution">
    <text evidence="1">The sequence shown here is derived from an EMBL/GenBank/DDBJ whole genome shotgun (WGS) entry which is preliminary data.</text>
</comment>
<reference evidence="1" key="1">
    <citation type="journal article" date="2023" name="G3 (Bethesda)">
        <title>A reference genome for the long-term kleptoplast-retaining sea slug Elysia crispata morphotype clarki.</title>
        <authorList>
            <person name="Eastman K.E."/>
            <person name="Pendleton A.L."/>
            <person name="Shaikh M.A."/>
            <person name="Suttiyut T."/>
            <person name="Ogas R."/>
            <person name="Tomko P."/>
            <person name="Gavelis G."/>
            <person name="Widhalm J.R."/>
            <person name="Wisecaver J.H."/>
        </authorList>
    </citation>
    <scope>NUCLEOTIDE SEQUENCE</scope>
    <source>
        <strain evidence="1">ECLA1</strain>
    </source>
</reference>
<dbReference type="AlphaFoldDB" id="A0AAE1AAZ8"/>
<dbReference type="EMBL" id="JAWDGP010002226">
    <property type="protein sequence ID" value="KAK3784579.1"/>
    <property type="molecule type" value="Genomic_DNA"/>
</dbReference>
<keyword evidence="2" id="KW-1185">Reference proteome</keyword>
<proteinExistence type="predicted"/>
<gene>
    <name evidence="1" type="ORF">RRG08_003387</name>
</gene>
<organism evidence="1 2">
    <name type="scientific">Elysia crispata</name>
    <name type="common">lettuce slug</name>
    <dbReference type="NCBI Taxonomy" id="231223"/>
    <lineage>
        <taxon>Eukaryota</taxon>
        <taxon>Metazoa</taxon>
        <taxon>Spiralia</taxon>
        <taxon>Lophotrochozoa</taxon>
        <taxon>Mollusca</taxon>
        <taxon>Gastropoda</taxon>
        <taxon>Heterobranchia</taxon>
        <taxon>Euthyneura</taxon>
        <taxon>Panpulmonata</taxon>
        <taxon>Sacoglossa</taxon>
        <taxon>Placobranchoidea</taxon>
        <taxon>Plakobranchidae</taxon>
        <taxon>Elysia</taxon>
    </lineage>
</organism>
<sequence>MHEILFRVKDLTKGKILSASHSCYTSLKLSPHGALTYDACIKELRKDQRKGSEHFDVKTGNSTVKKSHSMTFVGDGIKTYTLQRSKLYDRSEESYGAWLSIESLIRWTFQRL</sequence>
<name>A0AAE1AAZ8_9GAST</name>